<comment type="caution">
    <text evidence="2">The sequence shown here is derived from an EMBL/GenBank/DDBJ whole genome shotgun (WGS) entry which is preliminary data.</text>
</comment>
<reference evidence="3" key="1">
    <citation type="journal article" date="2019" name="Int. J. Syst. Evol. Microbiol.">
        <title>The Global Catalogue of Microorganisms (GCM) 10K type strain sequencing project: providing services to taxonomists for standard genome sequencing and annotation.</title>
        <authorList>
            <consortium name="The Broad Institute Genomics Platform"/>
            <consortium name="The Broad Institute Genome Sequencing Center for Infectious Disease"/>
            <person name="Wu L."/>
            <person name="Ma J."/>
        </authorList>
    </citation>
    <scope>NUCLEOTIDE SEQUENCE [LARGE SCALE GENOMIC DNA]</scope>
    <source>
        <strain evidence="3">JCM 9088</strain>
    </source>
</reference>
<dbReference type="InterPro" id="IPR052704">
    <property type="entry name" value="ECF_Sigma-70_Domain"/>
</dbReference>
<evidence type="ECO:0000313" key="3">
    <source>
        <dbReference type="Proteomes" id="UP001500403"/>
    </source>
</evidence>
<name>A0ABP6JA27_9ACTN</name>
<feature type="region of interest" description="Disordered" evidence="1">
    <location>
        <begin position="57"/>
        <end position="81"/>
    </location>
</feature>
<dbReference type="EMBL" id="BAAAUD010000011">
    <property type="protein sequence ID" value="GAA2926250.1"/>
    <property type="molecule type" value="Genomic_DNA"/>
</dbReference>
<evidence type="ECO:0000256" key="1">
    <source>
        <dbReference type="SAM" id="MobiDB-lite"/>
    </source>
</evidence>
<evidence type="ECO:0000313" key="2">
    <source>
        <dbReference type="EMBL" id="GAA2926250.1"/>
    </source>
</evidence>
<protein>
    <submittedName>
        <fullName evidence="2">Uncharacterized protein</fullName>
    </submittedName>
</protein>
<dbReference type="Proteomes" id="UP001500403">
    <property type="component" value="Unassembled WGS sequence"/>
</dbReference>
<dbReference type="RefSeq" id="WP_344490758.1">
    <property type="nucleotide sequence ID" value="NZ_BAAAUD010000011.1"/>
</dbReference>
<dbReference type="PANTHER" id="PTHR30173:SF43">
    <property type="entry name" value="ECF RNA POLYMERASE SIGMA FACTOR SIGI-RELATED"/>
    <property type="match status" value="1"/>
</dbReference>
<gene>
    <name evidence="2" type="ORF">GCM10010446_08250</name>
</gene>
<proteinExistence type="predicted"/>
<dbReference type="PANTHER" id="PTHR30173">
    <property type="entry name" value="SIGMA 19 FACTOR"/>
    <property type="match status" value="1"/>
</dbReference>
<organism evidence="2 3">
    <name type="scientific">Streptomyces enissocaesilis</name>
    <dbReference type="NCBI Taxonomy" id="332589"/>
    <lineage>
        <taxon>Bacteria</taxon>
        <taxon>Bacillati</taxon>
        <taxon>Actinomycetota</taxon>
        <taxon>Actinomycetes</taxon>
        <taxon>Kitasatosporales</taxon>
        <taxon>Streptomycetaceae</taxon>
        <taxon>Streptomyces</taxon>
        <taxon>Streptomyces rochei group</taxon>
    </lineage>
</organism>
<keyword evidence="3" id="KW-1185">Reference proteome</keyword>
<sequence length="201" mass="20219">MPAESAGPAPPVVLDAPTPAERVAFVPPGTFAVPFDGTGPMIERPPAAAGQLAGRARRRVKASAGAPGAEPAFPRPRSEEGPVRRVTVAFPAATRGGGFDALVALLHPGVVLRADKAAGPTPAPLVGHGAPTVAKDATAATERARSAGPALAGGAVGRVTAFRGRLFPVPGFTITGDRTTGTDVIAVPDRLRRLDLAAPDD</sequence>
<accession>A0ABP6JA27</accession>